<dbReference type="Gene3D" id="3.40.462.20">
    <property type="match status" value="1"/>
</dbReference>
<keyword evidence="3" id="KW-0285">Flavoprotein</keyword>
<dbReference type="InterPro" id="IPR050416">
    <property type="entry name" value="FAD-linked_Oxidoreductase"/>
</dbReference>
<evidence type="ECO:0000256" key="4">
    <source>
        <dbReference type="ARBA" id="ARBA00022827"/>
    </source>
</evidence>
<dbReference type="InterPro" id="IPR016166">
    <property type="entry name" value="FAD-bd_PCMH"/>
</dbReference>
<dbReference type="GO" id="GO:0016491">
    <property type="term" value="F:oxidoreductase activity"/>
    <property type="evidence" value="ECO:0007669"/>
    <property type="project" value="UniProtKB-KW"/>
</dbReference>
<evidence type="ECO:0000256" key="2">
    <source>
        <dbReference type="ARBA" id="ARBA00005466"/>
    </source>
</evidence>
<dbReference type="Gene3D" id="3.30.43.10">
    <property type="entry name" value="Uridine Diphospho-n-acetylenolpyruvylglucosamine Reductase, domain 2"/>
    <property type="match status" value="1"/>
</dbReference>
<dbReference type="SUPFAM" id="SSF56176">
    <property type="entry name" value="FAD-binding/transporter-associated domain-like"/>
    <property type="match status" value="1"/>
</dbReference>
<dbReference type="Pfam" id="PF03009">
    <property type="entry name" value="GDPD"/>
    <property type="match status" value="1"/>
</dbReference>
<dbReference type="Gene3D" id="3.20.20.190">
    <property type="entry name" value="Phosphatidylinositol (PI) phosphodiesterase"/>
    <property type="match status" value="1"/>
</dbReference>
<dbReference type="InterPro" id="IPR017946">
    <property type="entry name" value="PLC-like_Pdiesterase_TIM-brl"/>
</dbReference>
<dbReference type="PANTHER" id="PTHR42973">
    <property type="entry name" value="BINDING OXIDOREDUCTASE, PUTATIVE (AFU_ORTHOLOGUE AFUA_1G17690)-RELATED"/>
    <property type="match status" value="1"/>
</dbReference>
<dbReference type="Proteomes" id="UP000317257">
    <property type="component" value="Unassembled WGS sequence"/>
</dbReference>
<keyword evidence="4" id="KW-0274">FAD</keyword>
<sequence length="797" mass="88367">MLFARTLQALLYHGIAWSQANVQSHHTPPSYTTVAEELGPYLSSEANIVLPSSKQGQELQVRASTPRVQPGYVAIVQVASEKDVQETIKYANRRSIPFLAVSGGHGWSSSLNNVRNGIQINMRKLNTTRLRDEGNSAIVGGGTMQYEITAALFNSGKRAGPLLGGGHSLLQGRHGFASDNLISARVVLADGSIKTVSNEQHPDLFWAMRGAGHNFGVVTSLEVKVYDASEKWTLVALSFTQDRLEAFFDTWNRLGESGRDDTGIVALVCVVARNEELDEHHPLINLQLIYEGEQAETAAYAAAFRRLSPVSDSTTTDIPWGNVFVASGVGRSSPVCRKDHNIQGHPSSLDAWDPTAMRRGYEVYANVTADKTFASSIWILESYGWKGVRAVAPGGSAVAPEERDRRLLTSLMLWWKGDRARDRDAAVLAGRTMQEVVGGKGVLKHTYVNYAKGGEELGRMSWLGWVVTGDGFRGVDVNEGKAIAHRGHKAKWPENTMAAFKSALEVGAHAIETDVHLSRDGVAVLSHDATLLRCFGIDKKLADCDWDYLSAVKTLREPRQGLPRLQDLLEWLVDADKLRDDERRPQPWVLLDIKLDDDPQALLDAIGSALSQVAPSTPWQRRVVLGCWNASVLKASRDTLPDYAVAHIGLSLSYARHFLPIPGVGFNMAFHTLVRPCQGPRFMRDVAEARRPPYAWTVNHPRWMRWCIERNGPGIALVDGVITDDPALYLDTCRRYEDEVRGGASRRDRASLTQTVGLALDMVTRHVVAKLIFWYRKHVQGRLDDLDLKTRRQIKRD</sequence>
<name>A0A5C6G356_METRR</name>
<comment type="caution">
    <text evidence="8">The sequence shown here is derived from an EMBL/GenBank/DDBJ whole genome shotgun (WGS) entry which is preliminary data.</text>
</comment>
<protein>
    <recommendedName>
        <fullName evidence="10">FAD-binding PCMH-type domain-containing protein</fullName>
    </recommendedName>
</protein>
<dbReference type="GO" id="GO:0071949">
    <property type="term" value="F:FAD binding"/>
    <property type="evidence" value="ECO:0007669"/>
    <property type="project" value="InterPro"/>
</dbReference>
<organism evidence="8 9">
    <name type="scientific">Metarhizium rileyi (strain RCEF 4871)</name>
    <name type="common">Nomuraea rileyi</name>
    <dbReference type="NCBI Taxonomy" id="1649241"/>
    <lineage>
        <taxon>Eukaryota</taxon>
        <taxon>Fungi</taxon>
        <taxon>Dikarya</taxon>
        <taxon>Ascomycota</taxon>
        <taxon>Pezizomycotina</taxon>
        <taxon>Sordariomycetes</taxon>
        <taxon>Hypocreomycetidae</taxon>
        <taxon>Hypocreales</taxon>
        <taxon>Clavicipitaceae</taxon>
        <taxon>Metarhizium</taxon>
    </lineage>
</organism>
<dbReference type="InterPro" id="IPR016169">
    <property type="entry name" value="FAD-bd_PCMH_sub2"/>
</dbReference>
<evidence type="ECO:0000256" key="1">
    <source>
        <dbReference type="ARBA" id="ARBA00001974"/>
    </source>
</evidence>
<dbReference type="AlphaFoldDB" id="A0A5C6G356"/>
<dbReference type="SUPFAM" id="SSF51695">
    <property type="entry name" value="PLC-like phosphodiesterases"/>
    <property type="match status" value="1"/>
</dbReference>
<proteinExistence type="inferred from homology"/>
<gene>
    <name evidence="8" type="ORF">ED733_002818</name>
</gene>
<comment type="similarity">
    <text evidence="2">Belongs to the oxygen-dependent FAD-linked oxidoreductase family.</text>
</comment>
<dbReference type="InterPro" id="IPR006094">
    <property type="entry name" value="Oxid_FAD_bind_N"/>
</dbReference>
<feature type="domain" description="GP-PDE" evidence="7">
    <location>
        <begin position="480"/>
        <end position="733"/>
    </location>
</feature>
<accession>A0A5C6G356</accession>
<dbReference type="GO" id="GO:0008081">
    <property type="term" value="F:phosphoric diester hydrolase activity"/>
    <property type="evidence" value="ECO:0007669"/>
    <property type="project" value="InterPro"/>
</dbReference>
<evidence type="ECO:0000256" key="5">
    <source>
        <dbReference type="ARBA" id="ARBA00023002"/>
    </source>
</evidence>
<dbReference type="Gene3D" id="3.30.465.10">
    <property type="match status" value="1"/>
</dbReference>
<evidence type="ECO:0000313" key="9">
    <source>
        <dbReference type="Proteomes" id="UP000317257"/>
    </source>
</evidence>
<dbReference type="Pfam" id="PF01565">
    <property type="entry name" value="FAD_binding_4"/>
    <property type="match status" value="1"/>
</dbReference>
<evidence type="ECO:0008006" key="10">
    <source>
        <dbReference type="Google" id="ProtNLM"/>
    </source>
</evidence>
<evidence type="ECO:0000256" key="3">
    <source>
        <dbReference type="ARBA" id="ARBA00022630"/>
    </source>
</evidence>
<evidence type="ECO:0000259" key="6">
    <source>
        <dbReference type="PROSITE" id="PS51387"/>
    </source>
</evidence>
<dbReference type="PROSITE" id="PS51704">
    <property type="entry name" value="GP_PDE"/>
    <property type="match status" value="1"/>
</dbReference>
<dbReference type="CDD" id="cd08570">
    <property type="entry name" value="GDPD_YPL206cp_fungi"/>
    <property type="match status" value="1"/>
</dbReference>
<keyword evidence="5" id="KW-0560">Oxidoreductase</keyword>
<dbReference type="PANTHER" id="PTHR42973:SF9">
    <property type="entry name" value="FAD-BINDING PCMH-TYPE DOMAIN-CONTAINING PROTEIN-RELATED"/>
    <property type="match status" value="1"/>
</dbReference>
<reference evidence="9" key="1">
    <citation type="submission" date="2018-12" db="EMBL/GenBank/DDBJ databases">
        <title>The complete genome of Metarhizium rileyi, a key fungal pathogen of Lepidoptera.</title>
        <authorList>
            <person name="Binneck E."/>
            <person name="Lastra C.C.L."/>
            <person name="Sosa-Gomez D.R."/>
        </authorList>
    </citation>
    <scope>NUCLEOTIDE SEQUENCE [LARGE SCALE GENOMIC DNA]</scope>
    <source>
        <strain evidence="9">Cep018-CH2</strain>
    </source>
</reference>
<dbReference type="GO" id="GO:0006629">
    <property type="term" value="P:lipid metabolic process"/>
    <property type="evidence" value="ECO:0007669"/>
    <property type="project" value="InterPro"/>
</dbReference>
<dbReference type="InterPro" id="IPR030395">
    <property type="entry name" value="GP_PDE_dom"/>
</dbReference>
<feature type="domain" description="FAD-binding PCMH-type" evidence="6">
    <location>
        <begin position="68"/>
        <end position="228"/>
    </location>
</feature>
<dbReference type="InterPro" id="IPR036318">
    <property type="entry name" value="FAD-bd_PCMH-like_sf"/>
</dbReference>
<evidence type="ECO:0000259" key="7">
    <source>
        <dbReference type="PROSITE" id="PS51704"/>
    </source>
</evidence>
<dbReference type="EMBL" id="SBHS01000031">
    <property type="protein sequence ID" value="TWU72210.1"/>
    <property type="molecule type" value="Genomic_DNA"/>
</dbReference>
<comment type="cofactor">
    <cofactor evidence="1">
        <name>FAD</name>
        <dbReference type="ChEBI" id="CHEBI:57692"/>
    </cofactor>
</comment>
<dbReference type="PROSITE" id="PS51387">
    <property type="entry name" value="FAD_PCMH"/>
    <property type="match status" value="1"/>
</dbReference>
<dbReference type="InterPro" id="IPR016167">
    <property type="entry name" value="FAD-bd_PCMH_sub1"/>
</dbReference>
<evidence type="ECO:0000313" key="8">
    <source>
        <dbReference type="EMBL" id="TWU72210.1"/>
    </source>
</evidence>